<dbReference type="InterPro" id="IPR028098">
    <property type="entry name" value="Glyco_trans_4-like_N"/>
</dbReference>
<proteinExistence type="predicted"/>
<evidence type="ECO:0000313" key="4">
    <source>
        <dbReference type="EMBL" id="RKN35292.1"/>
    </source>
</evidence>
<comment type="caution">
    <text evidence="4">The sequence shown here is derived from an EMBL/GenBank/DDBJ whole genome shotgun (WGS) entry which is preliminary data.</text>
</comment>
<dbReference type="Gene3D" id="3.40.50.2000">
    <property type="entry name" value="Glycogen Phosphorylase B"/>
    <property type="match status" value="2"/>
</dbReference>
<organism evidence="4 5">
    <name type="scientific">Micromonospora musae</name>
    <dbReference type="NCBI Taxonomy" id="1894970"/>
    <lineage>
        <taxon>Bacteria</taxon>
        <taxon>Bacillati</taxon>
        <taxon>Actinomycetota</taxon>
        <taxon>Actinomycetes</taxon>
        <taxon>Micromonosporales</taxon>
        <taxon>Micromonosporaceae</taxon>
        <taxon>Micromonospora</taxon>
    </lineage>
</organism>
<evidence type="ECO:0000256" key="1">
    <source>
        <dbReference type="ARBA" id="ARBA00022676"/>
    </source>
</evidence>
<name>A0A3A9YDR4_9ACTN</name>
<evidence type="ECO:0000256" key="2">
    <source>
        <dbReference type="ARBA" id="ARBA00022679"/>
    </source>
</evidence>
<dbReference type="Proteomes" id="UP000275865">
    <property type="component" value="Unassembled WGS sequence"/>
</dbReference>
<feature type="domain" description="Glycosyltransferase subfamily 4-like N-terminal" evidence="3">
    <location>
        <begin position="14"/>
        <end position="172"/>
    </location>
</feature>
<dbReference type="GO" id="GO:1901137">
    <property type="term" value="P:carbohydrate derivative biosynthetic process"/>
    <property type="evidence" value="ECO:0007669"/>
    <property type="project" value="UniProtKB-ARBA"/>
</dbReference>
<dbReference type="CDD" id="cd03801">
    <property type="entry name" value="GT4_PimA-like"/>
    <property type="match status" value="1"/>
</dbReference>
<dbReference type="RefSeq" id="WP_120687985.1">
    <property type="nucleotide sequence ID" value="NZ_JBFAYG010000005.1"/>
</dbReference>
<dbReference type="Pfam" id="PF13439">
    <property type="entry name" value="Glyco_transf_4"/>
    <property type="match status" value="1"/>
</dbReference>
<dbReference type="Pfam" id="PF13692">
    <property type="entry name" value="Glyco_trans_1_4"/>
    <property type="match status" value="1"/>
</dbReference>
<dbReference type="SUPFAM" id="SSF53756">
    <property type="entry name" value="UDP-Glycosyltransferase/glycogen phosphorylase"/>
    <property type="match status" value="1"/>
</dbReference>
<gene>
    <name evidence="4" type="ORF">D7044_03705</name>
</gene>
<dbReference type="AlphaFoldDB" id="A0A3A9YDR4"/>
<reference evidence="4 5" key="1">
    <citation type="submission" date="2018-09" db="EMBL/GenBank/DDBJ databases">
        <title>Micromonospora sp. nov. MS1-9, isolated from a root of Musa sp.</title>
        <authorList>
            <person name="Kuncharoen N."/>
            <person name="Kudo T."/>
            <person name="Ohkuma M."/>
            <person name="Yuki M."/>
            <person name="Tanasupawat S."/>
        </authorList>
    </citation>
    <scope>NUCLEOTIDE SEQUENCE [LARGE SCALE GENOMIC DNA]</scope>
    <source>
        <strain evidence="4 5">MS1-9</strain>
    </source>
</reference>
<protein>
    <submittedName>
        <fullName evidence="4">Glycosyltransferase family 1 protein</fullName>
    </submittedName>
</protein>
<keyword evidence="2 4" id="KW-0808">Transferase</keyword>
<sequence>MRIGIVCPYSFDVPGGVQNHVMDLAEALIALGHEVSVLAPADEDSPLPSYVVPAGRAVPLPYNGSVARIAFGPVSTARVRRWITRGDFDVLHVHEPLTLSLSLLAVLSARGPVVATFHTAMTRSRALAAAQGVLQIVLERITARIAVSALARKVQVEHMDGGAVEIPNGVAVAKFAHAEPLPGWPGECGPGTGGTLGFLGRFTEPRKGFSVLRDAFVDLAPSRPGLRLLVAGPGDPDDLFGQFPAGLRDRVTFLGLVSEEEKARMLRSVHLYVAPNTGGESFGMILTEALAAGTTVVASDLDAFRRVLDGGRAGRLFATGDPVALRDALVDLLDDAAARATLTDCGDQVVASYDWPVVARRVLEVYAAAIEATDGRVIDEEWVGPG</sequence>
<dbReference type="PANTHER" id="PTHR45947:SF3">
    <property type="entry name" value="SULFOQUINOVOSYL TRANSFERASE SQD2"/>
    <property type="match status" value="1"/>
</dbReference>
<evidence type="ECO:0000259" key="3">
    <source>
        <dbReference type="Pfam" id="PF13439"/>
    </source>
</evidence>
<dbReference type="GO" id="GO:0016757">
    <property type="term" value="F:glycosyltransferase activity"/>
    <property type="evidence" value="ECO:0007669"/>
    <property type="project" value="UniProtKB-KW"/>
</dbReference>
<dbReference type="InterPro" id="IPR050194">
    <property type="entry name" value="Glycosyltransferase_grp1"/>
</dbReference>
<evidence type="ECO:0000313" key="5">
    <source>
        <dbReference type="Proteomes" id="UP000275865"/>
    </source>
</evidence>
<dbReference type="PANTHER" id="PTHR45947">
    <property type="entry name" value="SULFOQUINOVOSYL TRANSFERASE SQD2"/>
    <property type="match status" value="1"/>
</dbReference>
<dbReference type="EMBL" id="RAZT01000002">
    <property type="protein sequence ID" value="RKN35292.1"/>
    <property type="molecule type" value="Genomic_DNA"/>
</dbReference>
<keyword evidence="1" id="KW-0328">Glycosyltransferase</keyword>
<accession>A0A3A9YDR4</accession>